<gene>
    <name evidence="13" type="ORF">PACLA_8A086934</name>
</gene>
<dbReference type="OrthoDB" id="3907302at2759"/>
<feature type="domain" description="Peptidase M28" evidence="12">
    <location>
        <begin position="103"/>
        <end position="320"/>
    </location>
</feature>
<dbReference type="AlphaFoldDB" id="A0A7D9JK47"/>
<dbReference type="SUPFAM" id="SSF53187">
    <property type="entry name" value="Zn-dependent exopeptidases"/>
    <property type="match status" value="1"/>
</dbReference>
<reference evidence="13" key="1">
    <citation type="submission" date="2020-04" db="EMBL/GenBank/DDBJ databases">
        <authorList>
            <person name="Alioto T."/>
            <person name="Alioto T."/>
            <person name="Gomez Garrido J."/>
        </authorList>
    </citation>
    <scope>NUCLEOTIDE SEQUENCE</scope>
    <source>
        <strain evidence="13">A484AB</strain>
    </source>
</reference>
<comment type="caution">
    <text evidence="13">The sequence shown here is derived from an EMBL/GenBank/DDBJ whole genome shotgun (WGS) entry which is preliminary data.</text>
</comment>
<dbReference type="InterPro" id="IPR007484">
    <property type="entry name" value="Peptidase_M28"/>
</dbReference>
<evidence type="ECO:0000256" key="2">
    <source>
        <dbReference type="ARBA" id="ARBA00004613"/>
    </source>
</evidence>
<dbReference type="InterPro" id="IPR037457">
    <property type="entry name" value="M28_QC"/>
</dbReference>
<evidence type="ECO:0000256" key="10">
    <source>
        <dbReference type="ARBA" id="ARBA00023157"/>
    </source>
</evidence>
<evidence type="ECO:0000313" key="13">
    <source>
        <dbReference type="EMBL" id="CAB4031606.1"/>
    </source>
</evidence>
<evidence type="ECO:0000256" key="5">
    <source>
        <dbReference type="ARBA" id="ARBA00016861"/>
    </source>
</evidence>
<dbReference type="FunFam" id="3.40.630.10:FF:000029">
    <property type="entry name" value="Glutaminyl-peptide cyclotransferase"/>
    <property type="match status" value="1"/>
</dbReference>
<evidence type="ECO:0000256" key="3">
    <source>
        <dbReference type="ARBA" id="ARBA00006014"/>
    </source>
</evidence>
<evidence type="ECO:0000256" key="9">
    <source>
        <dbReference type="ARBA" id="ARBA00022833"/>
    </source>
</evidence>
<sequence>MFCMNNIIIVLFVVLNQLSSTNQVSVIKPRTLSSTRLKRIAESTDYDEFETLLAPIMKSRVPGTNGHHAVKQYLIKFFTDLGWQVTLDEFDKNTVIGPKRFTNIIATANPDAKKFMLLTAHYDSKIMTGKQNGNKEFLAATDSAVPCAMIMSIAKGLDLNQLKKNNNYSIQVALFDGEEAFVTWTEDDSIYGSRHLAQLWSQPDANYNTHLSKIEFLMLLDLLGEKNPRFYSGFPETHGYFERLRHIEGRVRKLRGSVSENNRFFTGGTPQPLGIEDDHVPFLRKGVPILHVIPVPFPECWHKLCDDGKNLDQETIHDLLTIFHIFFKEVLRA</sequence>
<keyword evidence="7" id="KW-0808">Transferase</keyword>
<evidence type="ECO:0000313" key="14">
    <source>
        <dbReference type="Proteomes" id="UP001152795"/>
    </source>
</evidence>
<evidence type="ECO:0000256" key="4">
    <source>
        <dbReference type="ARBA" id="ARBA00012012"/>
    </source>
</evidence>
<dbReference type="GO" id="GO:0008270">
    <property type="term" value="F:zinc ion binding"/>
    <property type="evidence" value="ECO:0007669"/>
    <property type="project" value="TreeGrafter"/>
</dbReference>
<evidence type="ECO:0000256" key="7">
    <source>
        <dbReference type="ARBA" id="ARBA00022679"/>
    </source>
</evidence>
<name>A0A7D9JK47_PARCT</name>
<organism evidence="13 14">
    <name type="scientific">Paramuricea clavata</name>
    <name type="common">Red gorgonian</name>
    <name type="synonym">Violescent sea-whip</name>
    <dbReference type="NCBI Taxonomy" id="317549"/>
    <lineage>
        <taxon>Eukaryota</taxon>
        <taxon>Metazoa</taxon>
        <taxon>Cnidaria</taxon>
        <taxon>Anthozoa</taxon>
        <taxon>Octocorallia</taxon>
        <taxon>Malacalcyonacea</taxon>
        <taxon>Plexauridae</taxon>
        <taxon>Paramuricea</taxon>
    </lineage>
</organism>
<comment type="catalytic activity">
    <reaction evidence="1">
        <text>N-terminal L-glutaminyl-[peptide] = N-terminal 5-oxo-L-prolyl-[peptide] + NH4(+)</text>
        <dbReference type="Rhea" id="RHEA:23652"/>
        <dbReference type="Rhea" id="RHEA-COMP:11736"/>
        <dbReference type="Rhea" id="RHEA-COMP:11846"/>
        <dbReference type="ChEBI" id="CHEBI:28938"/>
        <dbReference type="ChEBI" id="CHEBI:64722"/>
        <dbReference type="ChEBI" id="CHEBI:87215"/>
        <dbReference type="EC" id="2.3.2.5"/>
    </reaction>
</comment>
<keyword evidence="14" id="KW-1185">Reference proteome</keyword>
<keyword evidence="11" id="KW-0012">Acyltransferase</keyword>
<dbReference type="GO" id="GO:0005576">
    <property type="term" value="C:extracellular region"/>
    <property type="evidence" value="ECO:0007669"/>
    <property type="project" value="UniProtKB-SubCell"/>
</dbReference>
<keyword evidence="10" id="KW-1015">Disulfide bond</keyword>
<dbReference type="PANTHER" id="PTHR12283">
    <property type="entry name" value="GLUTAMINYL-PEPTIDE CYCLOTRANSFERASE"/>
    <property type="match status" value="1"/>
</dbReference>
<dbReference type="Gene3D" id="3.40.630.10">
    <property type="entry name" value="Zn peptidases"/>
    <property type="match status" value="1"/>
</dbReference>
<dbReference type="CDD" id="cd03880">
    <property type="entry name" value="M28_QC_like"/>
    <property type="match status" value="1"/>
</dbReference>
<protein>
    <recommendedName>
        <fullName evidence="5">Glutaminyl-peptide cyclotransferase</fullName>
        <ecNumber evidence="4">2.3.2.5</ecNumber>
    </recommendedName>
</protein>
<comment type="subcellular location">
    <subcellularLocation>
        <location evidence="2">Secreted</location>
    </subcellularLocation>
</comment>
<evidence type="ECO:0000256" key="1">
    <source>
        <dbReference type="ARBA" id="ARBA00000001"/>
    </source>
</evidence>
<comment type="similarity">
    <text evidence="3">Belongs to the glutaminyl-peptide cyclotransferase family.</text>
</comment>
<accession>A0A7D9JK47</accession>
<dbReference type="EC" id="2.3.2.5" evidence="4"/>
<proteinExistence type="inferred from homology"/>
<evidence type="ECO:0000256" key="11">
    <source>
        <dbReference type="ARBA" id="ARBA00023315"/>
    </source>
</evidence>
<dbReference type="Pfam" id="PF04389">
    <property type="entry name" value="Peptidase_M28"/>
    <property type="match status" value="1"/>
</dbReference>
<keyword evidence="6" id="KW-0964">Secreted</keyword>
<dbReference type="Proteomes" id="UP001152795">
    <property type="component" value="Unassembled WGS sequence"/>
</dbReference>
<evidence type="ECO:0000256" key="8">
    <source>
        <dbReference type="ARBA" id="ARBA00022723"/>
    </source>
</evidence>
<keyword evidence="8" id="KW-0479">Metal-binding</keyword>
<evidence type="ECO:0000259" key="12">
    <source>
        <dbReference type="Pfam" id="PF04389"/>
    </source>
</evidence>
<dbReference type="PANTHER" id="PTHR12283:SF6">
    <property type="entry name" value="GLUTAMINYL-PEPTIDE CYCLOTRANSFERASE-RELATED"/>
    <property type="match status" value="1"/>
</dbReference>
<dbReference type="InterPro" id="IPR040234">
    <property type="entry name" value="QC/QCL"/>
</dbReference>
<evidence type="ECO:0000256" key="6">
    <source>
        <dbReference type="ARBA" id="ARBA00022525"/>
    </source>
</evidence>
<dbReference type="EMBL" id="CACRXK020017771">
    <property type="protein sequence ID" value="CAB4031606.1"/>
    <property type="molecule type" value="Genomic_DNA"/>
</dbReference>
<dbReference type="GO" id="GO:0016603">
    <property type="term" value="F:glutaminyl-peptide cyclotransferase activity"/>
    <property type="evidence" value="ECO:0007669"/>
    <property type="project" value="UniProtKB-EC"/>
</dbReference>
<keyword evidence="9" id="KW-0862">Zinc</keyword>